<proteinExistence type="predicted"/>
<feature type="signal peptide" evidence="1">
    <location>
        <begin position="1"/>
        <end position="22"/>
    </location>
</feature>
<accession>A0AAV9VV49</accession>
<feature type="chain" id="PRO_5043687474" evidence="1">
    <location>
        <begin position="23"/>
        <end position="664"/>
    </location>
</feature>
<comment type="caution">
    <text evidence="2">The sequence shown here is derived from an EMBL/GenBank/DDBJ whole genome shotgun (WGS) entry which is preliminary data.</text>
</comment>
<name>A0AAV9VV49_9PEZI</name>
<evidence type="ECO:0000313" key="2">
    <source>
        <dbReference type="EMBL" id="KAK6496236.1"/>
    </source>
</evidence>
<evidence type="ECO:0000256" key="1">
    <source>
        <dbReference type="SAM" id="SignalP"/>
    </source>
</evidence>
<sequence>MRNSASLFCFFIGLIAQSAVLAQDSDLDVGSNSSSSHSKFGITATITETTWVYSVVTFYSARERQASGCAQSLGFCEDVSRSMFGSMTTGPPFPTATLQGPFAIEVQPMEEVVDLTETQYLAIAGEYVVLYPGPHIPGWFIDSDGNLIFDNTGFRLGVSPLDSQVSGKRMTEDGDNGYYTIIAGSREAPSGADVFTRWRGDITTPNTTLHILDQDKNTLDLGFMGCKFAIPDFGVEAWQLEAIYDFEQFVQTNSTSNGVDPAFCAQVRLVPVTSVPVSTAVSSHTSNYISRTSSSVPTPTEWTSFPILVDFVDPSGSDGAYYIAEDGNGYAYLEITSNPPYYHYHNDTGNLTSEVTGNDLKITIADSPTTSKRQLSNGDAFQAVVTGDVITPSGTSIPTFIVCAPTDASSTYSLALAYNPDTYIAQNSALNISCATASLSLDRTAPTPETTIISTTITTTELPTTTAAIPSPNIIGCNALNYTLAYSTTGIMNSFATACWCYSYVASTVSGITTQECTPTIFKVVPSISSISISGVLSSTDSSSGGTRTDRESINSRILPRNTTIDITTTTNTNDITVVPTPTEWFSSVDASPAYFTTFCSVMLEGNGIETLTVTSLGVVSSTVSSVVIEQTTVQTVCYQEVWESAVTMSMPVIVICPASVTGS</sequence>
<keyword evidence="1" id="KW-0732">Signal</keyword>
<reference evidence="2 3" key="1">
    <citation type="submission" date="2023-08" db="EMBL/GenBank/DDBJ databases">
        <authorList>
            <person name="Palmer J.M."/>
        </authorList>
    </citation>
    <scope>NUCLEOTIDE SEQUENCE [LARGE SCALE GENOMIC DNA]</scope>
    <source>
        <strain evidence="2 3">TWF481</strain>
    </source>
</reference>
<dbReference type="Proteomes" id="UP001370758">
    <property type="component" value="Unassembled WGS sequence"/>
</dbReference>
<dbReference type="EMBL" id="JAVHJL010000011">
    <property type="protein sequence ID" value="KAK6496236.1"/>
    <property type="molecule type" value="Genomic_DNA"/>
</dbReference>
<keyword evidence="3" id="KW-1185">Reference proteome</keyword>
<protein>
    <submittedName>
        <fullName evidence="2">Uncharacterized protein</fullName>
    </submittedName>
</protein>
<dbReference type="AlphaFoldDB" id="A0AAV9VV49"/>
<organism evidence="2 3">
    <name type="scientific">Arthrobotrys musiformis</name>
    <dbReference type="NCBI Taxonomy" id="47236"/>
    <lineage>
        <taxon>Eukaryota</taxon>
        <taxon>Fungi</taxon>
        <taxon>Dikarya</taxon>
        <taxon>Ascomycota</taxon>
        <taxon>Pezizomycotina</taxon>
        <taxon>Orbiliomycetes</taxon>
        <taxon>Orbiliales</taxon>
        <taxon>Orbiliaceae</taxon>
        <taxon>Arthrobotrys</taxon>
    </lineage>
</organism>
<evidence type="ECO:0000313" key="3">
    <source>
        <dbReference type="Proteomes" id="UP001370758"/>
    </source>
</evidence>
<gene>
    <name evidence="2" type="ORF">TWF481_002260</name>
</gene>